<dbReference type="EMBL" id="JAAWWB010000020">
    <property type="protein sequence ID" value="KAG6758674.1"/>
    <property type="molecule type" value="Genomic_DNA"/>
</dbReference>
<name>A0A8X8CLQ6_POPTO</name>
<evidence type="ECO:0000313" key="2">
    <source>
        <dbReference type="Proteomes" id="UP000886885"/>
    </source>
</evidence>
<dbReference type="AlphaFoldDB" id="A0A8X8CLQ6"/>
<keyword evidence="2" id="KW-1185">Reference proteome</keyword>
<gene>
    <name evidence="1" type="ORF">POTOM_039033</name>
</gene>
<reference evidence="1" key="1">
    <citation type="journal article" date="2020" name="bioRxiv">
        <title>Hybrid origin of Populus tomentosa Carr. identified through genome sequencing and phylogenomic analysis.</title>
        <authorList>
            <person name="An X."/>
            <person name="Gao K."/>
            <person name="Chen Z."/>
            <person name="Li J."/>
            <person name="Yang X."/>
            <person name="Yang X."/>
            <person name="Zhou J."/>
            <person name="Guo T."/>
            <person name="Zhao T."/>
            <person name="Huang S."/>
            <person name="Miao D."/>
            <person name="Khan W.U."/>
            <person name="Rao P."/>
            <person name="Ye M."/>
            <person name="Lei B."/>
            <person name="Liao W."/>
            <person name="Wang J."/>
            <person name="Ji L."/>
            <person name="Li Y."/>
            <person name="Guo B."/>
            <person name="Mustafa N.S."/>
            <person name="Li S."/>
            <person name="Yun Q."/>
            <person name="Keller S.R."/>
            <person name="Mao J."/>
            <person name="Zhang R."/>
            <person name="Strauss S.H."/>
        </authorList>
    </citation>
    <scope>NUCLEOTIDE SEQUENCE</scope>
    <source>
        <strain evidence="1">GM15</strain>
        <tissue evidence="1">Leaf</tissue>
    </source>
</reference>
<accession>A0A8X8CLQ6</accession>
<comment type="caution">
    <text evidence="1">The sequence shown here is derived from an EMBL/GenBank/DDBJ whole genome shotgun (WGS) entry which is preliminary data.</text>
</comment>
<organism evidence="1 2">
    <name type="scientific">Populus tomentosa</name>
    <name type="common">Chinese white poplar</name>
    <dbReference type="NCBI Taxonomy" id="118781"/>
    <lineage>
        <taxon>Eukaryota</taxon>
        <taxon>Viridiplantae</taxon>
        <taxon>Streptophyta</taxon>
        <taxon>Embryophyta</taxon>
        <taxon>Tracheophyta</taxon>
        <taxon>Spermatophyta</taxon>
        <taxon>Magnoliopsida</taxon>
        <taxon>eudicotyledons</taxon>
        <taxon>Gunneridae</taxon>
        <taxon>Pentapetalae</taxon>
        <taxon>rosids</taxon>
        <taxon>fabids</taxon>
        <taxon>Malpighiales</taxon>
        <taxon>Salicaceae</taxon>
        <taxon>Saliceae</taxon>
        <taxon>Populus</taxon>
    </lineage>
</organism>
<evidence type="ECO:0000313" key="1">
    <source>
        <dbReference type="EMBL" id="KAG6758674.1"/>
    </source>
</evidence>
<sequence length="99" mass="11188">MRIRKDVSDLGVVLLKIIDGRPVVTENEVTVLKDLVAVHKECSDESLKMVMEICIRFLSSESSDRPSVEDVLWNLQFAPQVQEPSCKGDFQNKQEPNVS</sequence>
<protein>
    <submittedName>
        <fullName evidence="1">Uncharacterized protein</fullName>
    </submittedName>
</protein>
<dbReference type="OrthoDB" id="4062651at2759"/>
<proteinExistence type="predicted"/>
<dbReference type="Proteomes" id="UP000886885">
    <property type="component" value="Chromosome 10D"/>
</dbReference>